<keyword evidence="13" id="KW-1185">Reference proteome</keyword>
<sequence length="300" mass="34276">SSIKVHETLMGGHAGVVKTLKQLSANFYWDNMRQEPLPIPSHVWEDVSMDFVTGLPPSLGYTVLFVVVDCFSKGIHLGTLPTGFTAYKVVDLFTSMVCKHHGIPRSIITDRDPIFISRFWTELFKYSGTILRMSSSYHPQTDRQTEVMNRTIEQYFRAFAHHKPSLWARYIPWAKYHYNTSTHVASSLTPFEVIYGKPPPAIPGYIQGTSQVDACDAILSSRDEILTLLRKNLTKAQQAMKVQADKHRRDTPFAVGSWVYVKLQPYRQVSLYGARYNKLSKRFYGPYEVTSRIGPVAYKL</sequence>
<keyword evidence="5" id="KW-0460">Magnesium</keyword>
<dbReference type="GO" id="GO:0006310">
    <property type="term" value="P:DNA recombination"/>
    <property type="evidence" value="ECO:0007669"/>
    <property type="project" value="UniProtKB-KW"/>
</dbReference>
<evidence type="ECO:0000256" key="1">
    <source>
        <dbReference type="ARBA" id="ARBA00022670"/>
    </source>
</evidence>
<name>A0A392NE24_9FABA</name>
<dbReference type="Pfam" id="PF00665">
    <property type="entry name" value="rve"/>
    <property type="match status" value="1"/>
</dbReference>
<evidence type="ECO:0000256" key="8">
    <source>
        <dbReference type="ARBA" id="ARBA00022932"/>
    </source>
</evidence>
<dbReference type="GO" id="GO:0003964">
    <property type="term" value="F:RNA-directed DNA polymerase activity"/>
    <property type="evidence" value="ECO:0007669"/>
    <property type="project" value="UniProtKB-KW"/>
</dbReference>
<evidence type="ECO:0000256" key="10">
    <source>
        <dbReference type="ARBA" id="ARBA00023172"/>
    </source>
</evidence>
<dbReference type="GO" id="GO:0004190">
    <property type="term" value="F:aspartic-type endopeptidase activity"/>
    <property type="evidence" value="ECO:0007669"/>
    <property type="project" value="UniProtKB-KW"/>
</dbReference>
<organism evidence="12 13">
    <name type="scientific">Trifolium medium</name>
    <dbReference type="NCBI Taxonomy" id="97028"/>
    <lineage>
        <taxon>Eukaryota</taxon>
        <taxon>Viridiplantae</taxon>
        <taxon>Streptophyta</taxon>
        <taxon>Embryophyta</taxon>
        <taxon>Tracheophyta</taxon>
        <taxon>Spermatophyta</taxon>
        <taxon>Magnoliopsida</taxon>
        <taxon>eudicotyledons</taxon>
        <taxon>Gunneridae</taxon>
        <taxon>Pentapetalae</taxon>
        <taxon>rosids</taxon>
        <taxon>fabids</taxon>
        <taxon>Fabales</taxon>
        <taxon>Fabaceae</taxon>
        <taxon>Papilionoideae</taxon>
        <taxon>50 kb inversion clade</taxon>
        <taxon>NPAAA clade</taxon>
        <taxon>Hologalegina</taxon>
        <taxon>IRL clade</taxon>
        <taxon>Trifolieae</taxon>
        <taxon>Trifolium</taxon>
    </lineage>
</organism>
<dbReference type="Pfam" id="PF24626">
    <property type="entry name" value="SH3_Tf2-1"/>
    <property type="match status" value="1"/>
</dbReference>
<dbReference type="InterPro" id="IPR012337">
    <property type="entry name" value="RNaseH-like_sf"/>
</dbReference>
<dbReference type="AlphaFoldDB" id="A0A392NE24"/>
<dbReference type="InterPro" id="IPR056924">
    <property type="entry name" value="SH3_Tf2-1"/>
</dbReference>
<dbReference type="PANTHER" id="PTHR37984:SF5">
    <property type="entry name" value="PROTEIN NYNRIN-LIKE"/>
    <property type="match status" value="1"/>
</dbReference>
<protein>
    <submittedName>
        <fullName evidence="12">Transposon TF2-1 polyprotein</fullName>
    </submittedName>
</protein>
<keyword evidence="10" id="KW-0233">DNA recombination</keyword>
<keyword evidence="9" id="KW-0238">DNA-binding</keyword>
<keyword evidence="8" id="KW-0239">DNA-directed DNA polymerase</keyword>
<evidence type="ECO:0000256" key="3">
    <source>
        <dbReference type="ARBA" id="ARBA00022750"/>
    </source>
</evidence>
<accession>A0A392NE24</accession>
<reference evidence="12 13" key="1">
    <citation type="journal article" date="2018" name="Front. Plant Sci.">
        <title>Red Clover (Trifolium pratense) and Zigzag Clover (T. medium) - A Picture of Genomic Similarities and Differences.</title>
        <authorList>
            <person name="Dluhosova J."/>
            <person name="Istvanek J."/>
            <person name="Nedelnik J."/>
            <person name="Repkova J."/>
        </authorList>
    </citation>
    <scope>NUCLEOTIDE SEQUENCE [LARGE SCALE GENOMIC DNA]</scope>
    <source>
        <strain evidence="13">cv. 10/8</strain>
        <tissue evidence="12">Leaf</tissue>
    </source>
</reference>
<evidence type="ECO:0000256" key="7">
    <source>
        <dbReference type="ARBA" id="ARBA00022918"/>
    </source>
</evidence>
<dbReference type="EMBL" id="LXQA010034856">
    <property type="protein sequence ID" value="MCH97395.1"/>
    <property type="molecule type" value="Genomic_DNA"/>
</dbReference>
<keyword evidence="2" id="KW-0479">Metal-binding</keyword>
<dbReference type="PANTHER" id="PTHR37984">
    <property type="entry name" value="PROTEIN CBG26694"/>
    <property type="match status" value="1"/>
</dbReference>
<dbReference type="GO" id="GO:0003677">
    <property type="term" value="F:DNA binding"/>
    <property type="evidence" value="ECO:0007669"/>
    <property type="project" value="UniProtKB-KW"/>
</dbReference>
<evidence type="ECO:0000256" key="4">
    <source>
        <dbReference type="ARBA" id="ARBA00022801"/>
    </source>
</evidence>
<keyword evidence="7" id="KW-0695">RNA-directed DNA polymerase</keyword>
<dbReference type="InterPro" id="IPR036397">
    <property type="entry name" value="RNaseH_sf"/>
</dbReference>
<evidence type="ECO:0000256" key="5">
    <source>
        <dbReference type="ARBA" id="ARBA00022842"/>
    </source>
</evidence>
<evidence type="ECO:0000259" key="11">
    <source>
        <dbReference type="PROSITE" id="PS50994"/>
    </source>
</evidence>
<keyword evidence="8" id="KW-0548">Nucleotidyltransferase</keyword>
<dbReference type="InterPro" id="IPR041588">
    <property type="entry name" value="Integrase_H2C2"/>
</dbReference>
<keyword evidence="3" id="KW-0064">Aspartyl protease</keyword>
<evidence type="ECO:0000313" key="12">
    <source>
        <dbReference type="EMBL" id="MCH97395.1"/>
    </source>
</evidence>
<keyword evidence="6" id="KW-0229">DNA integration</keyword>
<gene>
    <name evidence="12" type="ORF">A2U01_0018390</name>
</gene>
<feature type="non-terminal residue" evidence="12">
    <location>
        <position position="1"/>
    </location>
</feature>
<keyword evidence="4" id="KW-0378">Hydrolase</keyword>
<dbReference type="PROSITE" id="PS50994">
    <property type="entry name" value="INTEGRASE"/>
    <property type="match status" value="1"/>
</dbReference>
<dbReference type="InterPro" id="IPR001584">
    <property type="entry name" value="Integrase_cat-core"/>
</dbReference>
<evidence type="ECO:0000256" key="2">
    <source>
        <dbReference type="ARBA" id="ARBA00022723"/>
    </source>
</evidence>
<keyword evidence="1" id="KW-0645">Protease</keyword>
<evidence type="ECO:0000256" key="6">
    <source>
        <dbReference type="ARBA" id="ARBA00022908"/>
    </source>
</evidence>
<dbReference type="SUPFAM" id="SSF53098">
    <property type="entry name" value="Ribonuclease H-like"/>
    <property type="match status" value="1"/>
</dbReference>
<dbReference type="GO" id="GO:0046872">
    <property type="term" value="F:metal ion binding"/>
    <property type="evidence" value="ECO:0007669"/>
    <property type="project" value="UniProtKB-KW"/>
</dbReference>
<dbReference type="InterPro" id="IPR050951">
    <property type="entry name" value="Retrovirus_Pol_polyprotein"/>
</dbReference>
<dbReference type="Pfam" id="PF17921">
    <property type="entry name" value="Integrase_H2C2"/>
    <property type="match status" value="1"/>
</dbReference>
<dbReference type="GO" id="GO:0006508">
    <property type="term" value="P:proteolysis"/>
    <property type="evidence" value="ECO:0007669"/>
    <property type="project" value="UniProtKB-KW"/>
</dbReference>
<dbReference type="Proteomes" id="UP000265520">
    <property type="component" value="Unassembled WGS sequence"/>
</dbReference>
<evidence type="ECO:0000256" key="9">
    <source>
        <dbReference type="ARBA" id="ARBA00023125"/>
    </source>
</evidence>
<evidence type="ECO:0000313" key="13">
    <source>
        <dbReference type="Proteomes" id="UP000265520"/>
    </source>
</evidence>
<dbReference type="GO" id="GO:0015074">
    <property type="term" value="P:DNA integration"/>
    <property type="evidence" value="ECO:0007669"/>
    <property type="project" value="UniProtKB-KW"/>
</dbReference>
<feature type="domain" description="Integrase catalytic" evidence="11">
    <location>
        <begin position="34"/>
        <end position="198"/>
    </location>
</feature>
<dbReference type="Gene3D" id="3.30.420.10">
    <property type="entry name" value="Ribonuclease H-like superfamily/Ribonuclease H"/>
    <property type="match status" value="1"/>
</dbReference>
<keyword evidence="8" id="KW-0808">Transferase</keyword>
<comment type="caution">
    <text evidence="12">The sequence shown here is derived from an EMBL/GenBank/DDBJ whole genome shotgun (WGS) entry which is preliminary data.</text>
</comment>
<dbReference type="GO" id="GO:0003887">
    <property type="term" value="F:DNA-directed DNA polymerase activity"/>
    <property type="evidence" value="ECO:0007669"/>
    <property type="project" value="UniProtKB-KW"/>
</dbReference>
<proteinExistence type="predicted"/>